<evidence type="ECO:0000313" key="2">
    <source>
        <dbReference type="EMBL" id="KAG5494973.1"/>
    </source>
</evidence>
<dbReference type="EMBL" id="JAFJZO010000033">
    <property type="protein sequence ID" value="KAG5494973.1"/>
    <property type="molecule type" value="Genomic_DNA"/>
</dbReference>
<evidence type="ECO:0000313" key="3">
    <source>
        <dbReference type="Proteomes" id="UP000674318"/>
    </source>
</evidence>
<feature type="compositionally biased region" description="Polar residues" evidence="1">
    <location>
        <begin position="160"/>
        <end position="170"/>
    </location>
</feature>
<dbReference type="Proteomes" id="UP000674318">
    <property type="component" value="Unassembled WGS sequence"/>
</dbReference>
<evidence type="ECO:0000256" key="1">
    <source>
        <dbReference type="SAM" id="MobiDB-lite"/>
    </source>
</evidence>
<name>A0A836I7G3_9TRYP</name>
<comment type="caution">
    <text evidence="2">The sequence shown here is derived from an EMBL/GenBank/DDBJ whole genome shotgun (WGS) entry which is preliminary data.</text>
</comment>
<protein>
    <submittedName>
        <fullName evidence="2">Uncharacterized protein</fullName>
    </submittedName>
</protein>
<sequence>MSEVPSKTAVNTRAPLASRLPKIHKEVSTKTAGLHRKIETTYDAAYRARSAVHSADASGTQAAKESVSATYGAPQARAEQTYTLNHHPTSSWESTSHAATRNVLADPQLDFYASVRKVEQKDDDQRGGLVGCVQRWVDIRNKRGNDPSLRPRSPTYCSVEGSSRSPTSDQLRLGLKSSYLDLVECTQLKPETEEQIGYDDAPLTRLPGEPLSQELKVQSKVITHMGTSNEFFRGTPKFLEDTSIGYMGHVPMADRNAALIHHSSDARRLCAKSNMTLAEHGGGVDIAVIGSNLVSRHRRGKNSKAPRSLPPKATDSINRTVEGRMLQQTFSGTLERERQMNIRDDSQGRRYF</sequence>
<accession>A0A836I7G3</accession>
<organism evidence="2 3">
    <name type="scientific">Porcisia hertigi</name>
    <dbReference type="NCBI Taxonomy" id="2761500"/>
    <lineage>
        <taxon>Eukaryota</taxon>
        <taxon>Discoba</taxon>
        <taxon>Euglenozoa</taxon>
        <taxon>Kinetoplastea</taxon>
        <taxon>Metakinetoplastina</taxon>
        <taxon>Trypanosomatida</taxon>
        <taxon>Trypanosomatidae</taxon>
        <taxon>Leishmaniinae</taxon>
        <taxon>Porcisia</taxon>
    </lineage>
</organism>
<feature type="region of interest" description="Disordered" evidence="1">
    <location>
        <begin position="1"/>
        <end position="31"/>
    </location>
</feature>
<gene>
    <name evidence="2" type="ORF">JKF63_02025</name>
</gene>
<keyword evidence="3" id="KW-1185">Reference proteome</keyword>
<proteinExistence type="predicted"/>
<reference evidence="2 3" key="1">
    <citation type="submission" date="2021-02" db="EMBL/GenBank/DDBJ databases">
        <title>Porcisia hertigi Genome sequencing and assembly.</title>
        <authorList>
            <person name="Almutairi H."/>
            <person name="Gatherer D."/>
        </authorList>
    </citation>
    <scope>NUCLEOTIDE SEQUENCE [LARGE SCALE GENOMIC DNA]</scope>
    <source>
        <strain evidence="2 3">C119</strain>
    </source>
</reference>
<feature type="region of interest" description="Disordered" evidence="1">
    <location>
        <begin position="142"/>
        <end position="170"/>
    </location>
</feature>
<dbReference type="OrthoDB" id="271683at2759"/>
<dbReference type="KEGG" id="phet:94288145"/>
<dbReference type="RefSeq" id="XP_067754225.1">
    <property type="nucleotide sequence ID" value="XM_067898068.1"/>
</dbReference>
<dbReference type="AlphaFoldDB" id="A0A836I7G3"/>
<dbReference type="GeneID" id="94288145"/>